<organism evidence="6 7">
    <name type="scientific">Halobiforma nitratireducens JCM 10879</name>
    <dbReference type="NCBI Taxonomy" id="1227454"/>
    <lineage>
        <taxon>Archaea</taxon>
        <taxon>Methanobacteriati</taxon>
        <taxon>Methanobacteriota</taxon>
        <taxon>Stenosarchaea group</taxon>
        <taxon>Halobacteria</taxon>
        <taxon>Halobacteriales</taxon>
        <taxon>Natrialbaceae</taxon>
        <taxon>Halobiforma</taxon>
    </lineage>
</organism>
<reference evidence="6 7" key="1">
    <citation type="journal article" date="2014" name="PLoS Genet.">
        <title>Phylogenetically driven sequencing of extremely halophilic archaea reveals strategies for static and dynamic osmo-response.</title>
        <authorList>
            <person name="Becker E.A."/>
            <person name="Seitzer P.M."/>
            <person name="Tritt A."/>
            <person name="Larsen D."/>
            <person name="Krusor M."/>
            <person name="Yao A.I."/>
            <person name="Wu D."/>
            <person name="Madern D."/>
            <person name="Eisen J.A."/>
            <person name="Darling A.E."/>
            <person name="Facciotti M.T."/>
        </authorList>
    </citation>
    <scope>NUCLEOTIDE SEQUENCE [LARGE SCALE GENOMIC DNA]</scope>
    <source>
        <strain evidence="6 7">JCM 10879</strain>
    </source>
</reference>
<feature type="region of interest" description="Disordered" evidence="1">
    <location>
        <begin position="97"/>
        <end position="121"/>
    </location>
</feature>
<dbReference type="InterPro" id="IPR058675">
    <property type="entry name" value="DUF8054_C"/>
</dbReference>
<evidence type="ECO:0000313" key="7">
    <source>
        <dbReference type="Proteomes" id="UP000011607"/>
    </source>
</evidence>
<keyword evidence="2" id="KW-0472">Membrane</keyword>
<dbReference type="RefSeq" id="WP_006671242.1">
    <property type="nucleotide sequence ID" value="NZ_AOMA01000009.1"/>
</dbReference>
<protein>
    <submittedName>
        <fullName evidence="6">Uncharacterized protein</fullName>
    </submittedName>
</protein>
<feature type="domain" description="DUF8054" evidence="3">
    <location>
        <begin position="15"/>
        <end position="95"/>
    </location>
</feature>
<evidence type="ECO:0000259" key="3">
    <source>
        <dbReference type="Pfam" id="PF26236"/>
    </source>
</evidence>
<sequence>MSSERTDRSTEPSLLERLRQPEYTGENRCIPCTTVNIVIAVVLAAAVAIVSLPAAPAVLAVALAAIYFRGYLVPGTPTLTKRYFPDWLLAKFDKAPASGPDGTTLETPAESTPDDVTVPDHVDPERQFREHGIVVPCDEREAEADDEAQAQTQAEAEDDLCLTEDVRTAWRAELEAVRDEDHERQLAAFLEVDPESLEFEAVEDGATAHVNGRPAARWESGTAALADLAGIRVLEDQLPHWDRLALENRSQLASGLRAFVERCPDPDCEGPISLDEETVESCCRSHQVYAITCEACDARILEVSA</sequence>
<evidence type="ECO:0000259" key="5">
    <source>
        <dbReference type="Pfam" id="PF26238"/>
    </source>
</evidence>
<keyword evidence="7" id="KW-1185">Reference proteome</keyword>
<dbReference type="Pfam" id="PF26236">
    <property type="entry name" value="DUF8054_N"/>
    <property type="match status" value="1"/>
</dbReference>
<dbReference type="PATRIC" id="fig|1227454.3.peg.270"/>
<feature type="transmembrane region" description="Helical" evidence="2">
    <location>
        <begin position="29"/>
        <end position="49"/>
    </location>
</feature>
<dbReference type="Pfam" id="PF26238">
    <property type="entry name" value="DUF8054_M"/>
    <property type="match status" value="1"/>
</dbReference>
<keyword evidence="2" id="KW-1133">Transmembrane helix</keyword>
<dbReference type="AlphaFoldDB" id="M0MM80"/>
<dbReference type="STRING" id="1227454.C446_01348"/>
<dbReference type="InterPro" id="IPR058775">
    <property type="entry name" value="DUF8054_M"/>
</dbReference>
<feature type="domain" description="DUF8054" evidence="4">
    <location>
        <begin position="261"/>
        <end position="303"/>
    </location>
</feature>
<evidence type="ECO:0000313" key="6">
    <source>
        <dbReference type="EMBL" id="EMA46473.1"/>
    </source>
</evidence>
<evidence type="ECO:0000256" key="1">
    <source>
        <dbReference type="SAM" id="MobiDB-lite"/>
    </source>
</evidence>
<dbReference type="EMBL" id="AOMA01000009">
    <property type="protein sequence ID" value="EMA46473.1"/>
    <property type="molecule type" value="Genomic_DNA"/>
</dbReference>
<dbReference type="OrthoDB" id="292134at2157"/>
<feature type="domain" description="DUF8054" evidence="5">
    <location>
        <begin position="123"/>
        <end position="257"/>
    </location>
</feature>
<keyword evidence="2" id="KW-0812">Transmembrane</keyword>
<dbReference type="InterPro" id="IPR058674">
    <property type="entry name" value="DUF8054_N"/>
</dbReference>
<accession>M0MM80</accession>
<gene>
    <name evidence="6" type="ORF">C446_01348</name>
</gene>
<evidence type="ECO:0000259" key="4">
    <source>
        <dbReference type="Pfam" id="PF26237"/>
    </source>
</evidence>
<name>M0MM80_9EURY</name>
<evidence type="ECO:0000256" key="2">
    <source>
        <dbReference type="SAM" id="Phobius"/>
    </source>
</evidence>
<proteinExistence type="predicted"/>
<dbReference type="Proteomes" id="UP000011607">
    <property type="component" value="Unassembled WGS sequence"/>
</dbReference>
<dbReference type="Pfam" id="PF26237">
    <property type="entry name" value="DUF8054_C"/>
    <property type="match status" value="1"/>
</dbReference>
<comment type="caution">
    <text evidence="6">The sequence shown here is derived from an EMBL/GenBank/DDBJ whole genome shotgun (WGS) entry which is preliminary data.</text>
</comment>
<dbReference type="eggNOG" id="arCOG08109">
    <property type="taxonomic scope" value="Archaea"/>
</dbReference>